<dbReference type="InterPro" id="IPR004358">
    <property type="entry name" value="Sig_transdc_His_kin-like_C"/>
</dbReference>
<dbReference type="PANTHER" id="PTHR43047">
    <property type="entry name" value="TWO-COMPONENT HISTIDINE PROTEIN KINASE"/>
    <property type="match status" value="1"/>
</dbReference>
<evidence type="ECO:0000256" key="9">
    <source>
        <dbReference type="ARBA" id="ARBA00058004"/>
    </source>
</evidence>
<evidence type="ECO:0000313" key="15">
    <source>
        <dbReference type="EMBL" id="RRS04140.1"/>
    </source>
</evidence>
<dbReference type="EMBL" id="RSED01000008">
    <property type="protein sequence ID" value="RRS04140.1"/>
    <property type="molecule type" value="Genomic_DNA"/>
</dbReference>
<keyword evidence="12" id="KW-0812">Transmembrane</keyword>
<dbReference type="SUPFAM" id="SSF47384">
    <property type="entry name" value="Homodimeric domain of signal transducing histidine kinase"/>
    <property type="match status" value="1"/>
</dbReference>
<dbReference type="InterPro" id="IPR011006">
    <property type="entry name" value="CheY-like_superfamily"/>
</dbReference>
<protein>
    <recommendedName>
        <fullName evidence="10">Virulence sensor protein BvgS</fullName>
        <ecNumber evidence="2">2.7.13.3</ecNumber>
    </recommendedName>
</protein>
<feature type="domain" description="Histidine kinase" evidence="13">
    <location>
        <begin position="268"/>
        <end position="489"/>
    </location>
</feature>
<keyword evidence="6" id="KW-0418">Kinase</keyword>
<dbReference type="InterPro" id="IPR036097">
    <property type="entry name" value="HisK_dim/P_sf"/>
</dbReference>
<dbReference type="SMART" id="SM00387">
    <property type="entry name" value="HATPase_c"/>
    <property type="match status" value="1"/>
</dbReference>
<evidence type="ECO:0000256" key="10">
    <source>
        <dbReference type="ARBA" id="ARBA00070152"/>
    </source>
</evidence>
<dbReference type="InterPro" id="IPR005467">
    <property type="entry name" value="His_kinase_dom"/>
</dbReference>
<keyword evidence="12" id="KW-1133">Transmembrane helix</keyword>
<keyword evidence="8" id="KW-0843">Virulence</keyword>
<comment type="catalytic activity">
    <reaction evidence="1">
        <text>ATP + protein L-histidine = ADP + protein N-phospho-L-histidine.</text>
        <dbReference type="EC" id="2.7.13.3"/>
    </reaction>
</comment>
<keyword evidence="12" id="KW-0472">Membrane</keyword>
<feature type="transmembrane region" description="Helical" evidence="12">
    <location>
        <begin position="159"/>
        <end position="181"/>
    </location>
</feature>
<dbReference type="EC" id="2.7.13.3" evidence="2"/>
<dbReference type="Pfam" id="PF00512">
    <property type="entry name" value="HisKA"/>
    <property type="match status" value="1"/>
</dbReference>
<feature type="modified residue" description="4-aspartylphosphate" evidence="11">
    <location>
        <position position="560"/>
    </location>
</feature>
<dbReference type="InterPro" id="IPR003661">
    <property type="entry name" value="HisK_dim/P_dom"/>
</dbReference>
<comment type="function">
    <text evidence="9">Member of the two-component regulatory system BvgS/BvgA. Phosphorylates BvgA via a four-step phosphorelay in response to environmental signals.</text>
</comment>
<evidence type="ECO:0000256" key="8">
    <source>
        <dbReference type="ARBA" id="ARBA00023026"/>
    </source>
</evidence>
<evidence type="ECO:0000256" key="12">
    <source>
        <dbReference type="SAM" id="Phobius"/>
    </source>
</evidence>
<keyword evidence="7" id="KW-0902">Two-component regulatory system</keyword>
<feature type="domain" description="Response regulatory" evidence="14">
    <location>
        <begin position="511"/>
        <end position="630"/>
    </location>
</feature>
<dbReference type="CDD" id="cd16922">
    <property type="entry name" value="HATPase_EvgS-ArcB-TorS-like"/>
    <property type="match status" value="1"/>
</dbReference>
<proteinExistence type="predicted"/>
<evidence type="ECO:0000259" key="13">
    <source>
        <dbReference type="PROSITE" id="PS50109"/>
    </source>
</evidence>
<dbReference type="SUPFAM" id="SSF52172">
    <property type="entry name" value="CheY-like"/>
    <property type="match status" value="1"/>
</dbReference>
<dbReference type="Gene3D" id="1.10.287.130">
    <property type="match status" value="1"/>
</dbReference>
<evidence type="ECO:0000256" key="1">
    <source>
        <dbReference type="ARBA" id="ARBA00000085"/>
    </source>
</evidence>
<feature type="transmembrane region" description="Helical" evidence="12">
    <location>
        <begin position="107"/>
        <end position="127"/>
    </location>
</feature>
<dbReference type="AlphaFoldDB" id="A0A3R8YMZ8"/>
<keyword evidence="4" id="KW-0808">Transferase</keyword>
<accession>A0A3R8YMZ8</accession>
<dbReference type="Proteomes" id="UP000269265">
    <property type="component" value="Unassembled WGS sequence"/>
</dbReference>
<evidence type="ECO:0000313" key="16">
    <source>
        <dbReference type="Proteomes" id="UP000269265"/>
    </source>
</evidence>
<dbReference type="InterPro" id="IPR001789">
    <property type="entry name" value="Sig_transdc_resp-reg_receiver"/>
</dbReference>
<dbReference type="Pfam" id="PF02518">
    <property type="entry name" value="HATPase_c"/>
    <property type="match status" value="1"/>
</dbReference>
<keyword evidence="3 11" id="KW-0597">Phosphoprotein</keyword>
<reference evidence="15 16" key="1">
    <citation type="submission" date="2018-12" db="EMBL/GenBank/DDBJ databases">
        <title>The whole draft genome of Aquabacterium sp. SJQ9.</title>
        <authorList>
            <person name="Sun L."/>
            <person name="Gao X."/>
            <person name="Chen W."/>
            <person name="Huang K."/>
        </authorList>
    </citation>
    <scope>NUCLEOTIDE SEQUENCE [LARGE SCALE GENOMIC DNA]</scope>
    <source>
        <strain evidence="15 16">SJQ9</strain>
    </source>
</reference>
<dbReference type="GO" id="GO:0000155">
    <property type="term" value="F:phosphorelay sensor kinase activity"/>
    <property type="evidence" value="ECO:0007669"/>
    <property type="project" value="InterPro"/>
</dbReference>
<evidence type="ECO:0000256" key="3">
    <source>
        <dbReference type="ARBA" id="ARBA00022553"/>
    </source>
</evidence>
<dbReference type="Pfam" id="PF00072">
    <property type="entry name" value="Response_reg"/>
    <property type="match status" value="1"/>
</dbReference>
<evidence type="ECO:0000256" key="4">
    <source>
        <dbReference type="ARBA" id="ARBA00022679"/>
    </source>
</evidence>
<dbReference type="InterPro" id="IPR003594">
    <property type="entry name" value="HATPase_dom"/>
</dbReference>
<gene>
    <name evidence="15" type="ORF">EIP75_12250</name>
</gene>
<dbReference type="Gene3D" id="3.30.565.10">
    <property type="entry name" value="Histidine kinase-like ATPase, C-terminal domain"/>
    <property type="match status" value="1"/>
</dbReference>
<evidence type="ECO:0000256" key="6">
    <source>
        <dbReference type="ARBA" id="ARBA00022777"/>
    </source>
</evidence>
<feature type="transmembrane region" description="Helical" evidence="12">
    <location>
        <begin position="78"/>
        <end position="95"/>
    </location>
</feature>
<comment type="caution">
    <text evidence="15">The sequence shown here is derived from an EMBL/GenBank/DDBJ whole genome shotgun (WGS) entry which is preliminary data.</text>
</comment>
<dbReference type="SUPFAM" id="SSF55874">
    <property type="entry name" value="ATPase domain of HSP90 chaperone/DNA topoisomerase II/histidine kinase"/>
    <property type="match status" value="1"/>
</dbReference>
<dbReference type="FunFam" id="3.30.565.10:FF:000010">
    <property type="entry name" value="Sensor histidine kinase RcsC"/>
    <property type="match status" value="1"/>
</dbReference>
<name>A0A3R8YMZ8_9BURK</name>
<dbReference type="SMART" id="SM00388">
    <property type="entry name" value="HisKA"/>
    <property type="match status" value="1"/>
</dbReference>
<sequence>MSCLKGHGFDDPADRRLAAPARQQTMSMTTQEQGSGGPVIAMLERKTSLAVLGIGALATAVLYTIESLTAANTTLDRWVQPFLVLALFWLFLRLHRRPETLVTTQRLAVACLQLYFVSGVVHLSVFAPGQIDTYWMASTYMWTVLITLLLHMTWPQREALLWSISLALVVSIPPLIARWHVPIERWDAEFAPLMLNALLVELAMLMSLMSVSRLRHGVMQILATGGPVGPADARKALEGWLHEKTNTLAEARDAAEAASRAKSQFLAVMSHELRTPLHAMLVSADLLAEKTDAATTQERNTRLVSTIQSSGKHLLALIDQVLDLSRIEAGKMSMVHEPMDVVTACRRATEAVSPITQRKGLTLHLNIASDLVLQRRGDALRLSQVLINLLANAAKFTERGGIRLDVSPSGTESVRFDIVDTGAGLSEEAQQRVFDAFYQVEHDSTRRNGGVGLGLTITQELVALAGGTLSLHSRLGQGTTVSVVLPLPPSQDTAPVVPPRALRPDHLAGTRVLVVEDDPVNSMLACEVLCGVRAQAEAVESGEAALLYLREHPVDIVLMDFRMPGMDGLEATCRIRHGEAGPGALDLPVLGLTANAHTEDREQCLAAGMSEVLTKPIERRQLIEAVEHWRRPPRAHESLLKTAS</sequence>
<organism evidence="15 16">
    <name type="scientific">Aquabacterium soli</name>
    <dbReference type="NCBI Taxonomy" id="2493092"/>
    <lineage>
        <taxon>Bacteria</taxon>
        <taxon>Pseudomonadati</taxon>
        <taxon>Pseudomonadota</taxon>
        <taxon>Betaproteobacteria</taxon>
        <taxon>Burkholderiales</taxon>
        <taxon>Aquabacterium</taxon>
    </lineage>
</organism>
<feature type="transmembrane region" description="Helical" evidence="12">
    <location>
        <begin position="49"/>
        <end position="66"/>
    </location>
</feature>
<evidence type="ECO:0000256" key="7">
    <source>
        <dbReference type="ARBA" id="ARBA00023012"/>
    </source>
</evidence>
<keyword evidence="5" id="KW-0732">Signal</keyword>
<dbReference type="SMART" id="SM00448">
    <property type="entry name" value="REC"/>
    <property type="match status" value="1"/>
</dbReference>
<evidence type="ECO:0000256" key="5">
    <source>
        <dbReference type="ARBA" id="ARBA00022729"/>
    </source>
</evidence>
<dbReference type="InterPro" id="IPR036890">
    <property type="entry name" value="HATPase_C_sf"/>
</dbReference>
<dbReference type="PANTHER" id="PTHR43047:SF78">
    <property type="entry name" value="SENSORY_REGULATORY PROTEIN RPFC"/>
    <property type="match status" value="1"/>
</dbReference>
<evidence type="ECO:0000256" key="2">
    <source>
        <dbReference type="ARBA" id="ARBA00012438"/>
    </source>
</evidence>
<dbReference type="PRINTS" id="PR00344">
    <property type="entry name" value="BCTRLSENSOR"/>
</dbReference>
<evidence type="ECO:0000256" key="11">
    <source>
        <dbReference type="PROSITE-ProRule" id="PRU00169"/>
    </source>
</evidence>
<keyword evidence="16" id="KW-1185">Reference proteome</keyword>
<dbReference type="CDD" id="cd00082">
    <property type="entry name" value="HisKA"/>
    <property type="match status" value="1"/>
</dbReference>
<dbReference type="Gene3D" id="3.40.50.2300">
    <property type="match status" value="1"/>
</dbReference>
<dbReference type="CDD" id="cd17546">
    <property type="entry name" value="REC_hyHK_CKI1_RcsC-like"/>
    <property type="match status" value="1"/>
</dbReference>
<dbReference type="PROSITE" id="PS50109">
    <property type="entry name" value="HIS_KIN"/>
    <property type="match status" value="1"/>
</dbReference>
<feature type="transmembrane region" description="Helical" evidence="12">
    <location>
        <begin position="133"/>
        <end position="152"/>
    </location>
</feature>
<evidence type="ECO:0000259" key="14">
    <source>
        <dbReference type="PROSITE" id="PS50110"/>
    </source>
</evidence>
<dbReference type="PROSITE" id="PS50110">
    <property type="entry name" value="RESPONSE_REGULATORY"/>
    <property type="match status" value="1"/>
</dbReference>